<protein>
    <submittedName>
        <fullName evidence="1">Uncharacterized protein</fullName>
    </submittedName>
</protein>
<keyword evidence="2" id="KW-1185">Reference proteome</keyword>
<gene>
    <name evidence="1" type="ORF">EST38_g5162</name>
</gene>
<dbReference type="EMBL" id="SDEE01000137">
    <property type="protein sequence ID" value="RXW20701.1"/>
    <property type="molecule type" value="Genomic_DNA"/>
</dbReference>
<comment type="caution">
    <text evidence="1">The sequence shown here is derived from an EMBL/GenBank/DDBJ whole genome shotgun (WGS) entry which is preliminary data.</text>
</comment>
<evidence type="ECO:0000313" key="1">
    <source>
        <dbReference type="EMBL" id="RXW20701.1"/>
    </source>
</evidence>
<dbReference type="InterPro" id="IPR032675">
    <property type="entry name" value="LRR_dom_sf"/>
</dbReference>
<dbReference type="AlphaFoldDB" id="A0A4Q2DMZ1"/>
<proteinExistence type="predicted"/>
<reference evidence="1 2" key="1">
    <citation type="submission" date="2019-01" db="EMBL/GenBank/DDBJ databases">
        <title>Draft genome sequence of Psathyrella aberdarensis IHI B618.</title>
        <authorList>
            <person name="Buettner E."/>
            <person name="Kellner H."/>
        </authorList>
    </citation>
    <scope>NUCLEOTIDE SEQUENCE [LARGE SCALE GENOMIC DNA]</scope>
    <source>
        <strain evidence="1 2">IHI B618</strain>
    </source>
</reference>
<dbReference type="OrthoDB" id="3139566at2759"/>
<name>A0A4Q2DMZ1_9AGAR</name>
<accession>A0A4Q2DMZ1</accession>
<dbReference type="Gene3D" id="3.80.10.10">
    <property type="entry name" value="Ribonuclease Inhibitor"/>
    <property type="match status" value="1"/>
</dbReference>
<organism evidence="1 2">
    <name type="scientific">Candolleomyces aberdarensis</name>
    <dbReference type="NCBI Taxonomy" id="2316362"/>
    <lineage>
        <taxon>Eukaryota</taxon>
        <taxon>Fungi</taxon>
        <taxon>Dikarya</taxon>
        <taxon>Basidiomycota</taxon>
        <taxon>Agaricomycotina</taxon>
        <taxon>Agaricomycetes</taxon>
        <taxon>Agaricomycetidae</taxon>
        <taxon>Agaricales</taxon>
        <taxon>Agaricineae</taxon>
        <taxon>Psathyrellaceae</taxon>
        <taxon>Candolleomyces</taxon>
    </lineage>
</organism>
<sequence>MSTSTLPPAERPGYISMDLYDCYESSELNVIYGEARRSIREAGNSPRHLHILYPGIVYRPQDDDSDSDSDSWPCSDGEDALTEHHYVSRPGLIDFVKSTRGWEVVEIDLHDYPGFVQDVFHCGRNQQPLRTWTRVRSLSLFSDWRNMPPEGEDSFDCGLLRMTQQSFPMLRVVNLDLKCCSLLSWTLPWAQLTELTLGMLADLFSWYLEVLGRCSALQTFRLTVGEIQRCDDGHGGGGRRVTVPRLRVFSIDARESYADLAKSFFDKIQLPELETLEIKDRQSSYSEYEGSDSFFESLRGCFRRSRCSVRDFSLNVRNLKLKKETICRLLKSVPLLRSLHLAVDVTDVTKKHIRSLRMPELAEVTVDSRRSEE</sequence>
<dbReference type="Proteomes" id="UP000290288">
    <property type="component" value="Unassembled WGS sequence"/>
</dbReference>
<evidence type="ECO:0000313" key="2">
    <source>
        <dbReference type="Proteomes" id="UP000290288"/>
    </source>
</evidence>